<comment type="caution">
    <text evidence="2">The sequence shown here is derived from an EMBL/GenBank/DDBJ whole genome shotgun (WGS) entry which is preliminary data.</text>
</comment>
<dbReference type="AlphaFoldDB" id="A0AA36H6J1"/>
<name>A0AA36H6J1_CYLNA</name>
<evidence type="ECO:0000313" key="3">
    <source>
        <dbReference type="Proteomes" id="UP001176961"/>
    </source>
</evidence>
<sequence>MFIKLYKRLVSTQEADNPMRLNILLLLVQIERALSQKSEKNEHICVNEEYTYHLHTYPCSVTFGQLSKAGSHAEQLQGHFYHDLNMTPSIPLVRVACAVSDGVKIPEKCGFMYYTTENRDRNTQMVNVIKSKLREAQRKGTIYFFFNCYSHGTKVTCAAKIEPWKGNMKPKCTSQKLNRKQQRTGEKQRRVSASTTGGDSPPPVSTQREVLHGSPVKDPPPPASPEEEEVLGGPPADGRETHKQSPLGDSTEEQDSSKHDPPSHDKEAGGPPPTAIGPDGPETDLLGSHESGPGPATRDGDASLGLSTSSEDP</sequence>
<proteinExistence type="predicted"/>
<feature type="region of interest" description="Disordered" evidence="1">
    <location>
        <begin position="168"/>
        <end position="313"/>
    </location>
</feature>
<evidence type="ECO:0000256" key="1">
    <source>
        <dbReference type="SAM" id="MobiDB-lite"/>
    </source>
</evidence>
<organism evidence="2 3">
    <name type="scientific">Cylicocyclus nassatus</name>
    <name type="common">Nematode worm</name>
    <dbReference type="NCBI Taxonomy" id="53992"/>
    <lineage>
        <taxon>Eukaryota</taxon>
        <taxon>Metazoa</taxon>
        <taxon>Ecdysozoa</taxon>
        <taxon>Nematoda</taxon>
        <taxon>Chromadorea</taxon>
        <taxon>Rhabditida</taxon>
        <taxon>Rhabditina</taxon>
        <taxon>Rhabditomorpha</taxon>
        <taxon>Strongyloidea</taxon>
        <taxon>Strongylidae</taxon>
        <taxon>Cylicocyclus</taxon>
    </lineage>
</organism>
<keyword evidence="3" id="KW-1185">Reference proteome</keyword>
<gene>
    <name evidence="2" type="ORF">CYNAS_LOCUS17033</name>
</gene>
<feature type="compositionally biased region" description="Basic and acidic residues" evidence="1">
    <location>
        <begin position="255"/>
        <end position="268"/>
    </location>
</feature>
<accession>A0AA36H6J1</accession>
<dbReference type="EMBL" id="CATQJL010000316">
    <property type="protein sequence ID" value="CAJ0605050.1"/>
    <property type="molecule type" value="Genomic_DNA"/>
</dbReference>
<protein>
    <submittedName>
        <fullName evidence="2">Uncharacterized protein</fullName>
    </submittedName>
</protein>
<reference evidence="2" key="1">
    <citation type="submission" date="2023-07" db="EMBL/GenBank/DDBJ databases">
        <authorList>
            <consortium name="CYATHOMIX"/>
        </authorList>
    </citation>
    <scope>NUCLEOTIDE SEQUENCE</scope>
    <source>
        <strain evidence="2">N/A</strain>
    </source>
</reference>
<evidence type="ECO:0000313" key="2">
    <source>
        <dbReference type="EMBL" id="CAJ0605050.1"/>
    </source>
</evidence>
<dbReference type="Proteomes" id="UP001176961">
    <property type="component" value="Unassembled WGS sequence"/>
</dbReference>